<dbReference type="InterPro" id="IPR036220">
    <property type="entry name" value="UDP-Glc/GDP-Man_DH_C_sf"/>
</dbReference>
<evidence type="ECO:0000256" key="6">
    <source>
        <dbReference type="ARBA" id="ARBA00047473"/>
    </source>
</evidence>
<dbReference type="Gene3D" id="3.40.50.720">
    <property type="entry name" value="NAD(P)-binding Rossmann-like Domain"/>
    <property type="match status" value="2"/>
</dbReference>
<keyword evidence="5" id="KW-0520">NAD</keyword>
<accession>A0A3B1C021</accession>
<keyword evidence="4 8" id="KW-0560">Oxidoreductase</keyword>
<dbReference type="SUPFAM" id="SSF52413">
    <property type="entry name" value="UDP-glucose/GDP-mannose dehydrogenase C-terminal domain"/>
    <property type="match status" value="1"/>
</dbReference>
<evidence type="ECO:0000256" key="4">
    <source>
        <dbReference type="ARBA" id="ARBA00023002"/>
    </source>
</evidence>
<dbReference type="GO" id="GO:0051287">
    <property type="term" value="F:NAD binding"/>
    <property type="evidence" value="ECO:0007669"/>
    <property type="project" value="InterPro"/>
</dbReference>
<evidence type="ECO:0000256" key="5">
    <source>
        <dbReference type="ARBA" id="ARBA00023027"/>
    </source>
</evidence>
<dbReference type="Pfam" id="PF03720">
    <property type="entry name" value="UDPG_MGDP_dh_C"/>
    <property type="match status" value="1"/>
</dbReference>
<dbReference type="EC" id="1.1.1.22" evidence="3"/>
<dbReference type="PANTHER" id="PTHR43750">
    <property type="entry name" value="UDP-GLUCOSE 6-DEHYDROGENASE TUAD"/>
    <property type="match status" value="1"/>
</dbReference>
<name>A0A3B1C021_9ZZZZ</name>
<dbReference type="PIRSF" id="PIRSF500134">
    <property type="entry name" value="UDPglc_DH_bac"/>
    <property type="match status" value="1"/>
</dbReference>
<reference evidence="8" key="1">
    <citation type="submission" date="2018-06" db="EMBL/GenBank/DDBJ databases">
        <authorList>
            <person name="Zhirakovskaya E."/>
        </authorList>
    </citation>
    <scope>NUCLEOTIDE SEQUENCE</scope>
</reference>
<evidence type="ECO:0000256" key="3">
    <source>
        <dbReference type="ARBA" id="ARBA00012954"/>
    </source>
</evidence>
<protein>
    <recommendedName>
        <fullName evidence="3">UDP-glucose 6-dehydrogenase</fullName>
        <ecNumber evidence="3">1.1.1.22</ecNumber>
    </recommendedName>
</protein>
<dbReference type="InterPro" id="IPR001732">
    <property type="entry name" value="UDP-Glc/GDP-Man_DH_N"/>
</dbReference>
<organism evidence="8">
    <name type="scientific">hydrothermal vent metagenome</name>
    <dbReference type="NCBI Taxonomy" id="652676"/>
    <lineage>
        <taxon>unclassified sequences</taxon>
        <taxon>metagenomes</taxon>
        <taxon>ecological metagenomes</taxon>
    </lineage>
</organism>
<dbReference type="Pfam" id="PF03721">
    <property type="entry name" value="UDPG_MGDP_dh_N"/>
    <property type="match status" value="1"/>
</dbReference>
<dbReference type="EMBL" id="UOGE01000091">
    <property type="protein sequence ID" value="VAX23906.1"/>
    <property type="molecule type" value="Genomic_DNA"/>
</dbReference>
<dbReference type="InterPro" id="IPR014026">
    <property type="entry name" value="UDP-Glc/GDP-Man_DH_dimer"/>
</dbReference>
<dbReference type="GO" id="GO:0003979">
    <property type="term" value="F:UDP-glucose 6-dehydrogenase activity"/>
    <property type="evidence" value="ECO:0007669"/>
    <property type="project" value="UniProtKB-EC"/>
</dbReference>
<gene>
    <name evidence="8" type="ORF">MNBD_NITROSPINAE02-724</name>
</gene>
<evidence type="ECO:0000256" key="1">
    <source>
        <dbReference type="ARBA" id="ARBA00004701"/>
    </source>
</evidence>
<dbReference type="InterPro" id="IPR017476">
    <property type="entry name" value="UDP-Glc/GDP-Man"/>
</dbReference>
<dbReference type="PIRSF" id="PIRSF000124">
    <property type="entry name" value="UDPglc_GDPman_dh"/>
    <property type="match status" value="1"/>
</dbReference>
<evidence type="ECO:0000313" key="8">
    <source>
        <dbReference type="EMBL" id="VAX23906.1"/>
    </source>
</evidence>
<comment type="pathway">
    <text evidence="1">Nucleotide-sugar biosynthesis; UDP-alpha-D-glucuronate biosynthesis; UDP-alpha-D-glucuronate from UDP-alpha-D-glucose: step 1/1.</text>
</comment>
<proteinExistence type="inferred from homology"/>
<feature type="domain" description="UDP-glucose/GDP-mannose dehydrogenase C-terminal" evidence="7">
    <location>
        <begin position="313"/>
        <end position="414"/>
    </location>
</feature>
<dbReference type="SUPFAM" id="SSF48179">
    <property type="entry name" value="6-phosphogluconate dehydrogenase C-terminal domain-like"/>
    <property type="match status" value="1"/>
</dbReference>
<dbReference type="Gene3D" id="1.20.5.100">
    <property type="entry name" value="Cytochrome c1, transmembrane anchor, C-terminal"/>
    <property type="match status" value="1"/>
</dbReference>
<dbReference type="AlphaFoldDB" id="A0A3B1C021"/>
<dbReference type="SMART" id="SM00984">
    <property type="entry name" value="UDPG_MGDP_dh_C"/>
    <property type="match status" value="1"/>
</dbReference>
<dbReference type="GO" id="GO:0006065">
    <property type="term" value="P:UDP-glucuronate biosynthetic process"/>
    <property type="evidence" value="ECO:0007669"/>
    <property type="project" value="UniProtKB-UniPathway"/>
</dbReference>
<dbReference type="PANTHER" id="PTHR43750:SF3">
    <property type="entry name" value="UDP-GLUCOSE 6-DEHYDROGENASE TUAD"/>
    <property type="match status" value="1"/>
</dbReference>
<comment type="similarity">
    <text evidence="2">Belongs to the UDP-glucose/GDP-mannose dehydrogenase family.</text>
</comment>
<dbReference type="UniPathway" id="UPA00038">
    <property type="reaction ID" value="UER00491"/>
</dbReference>
<dbReference type="GO" id="GO:0000271">
    <property type="term" value="P:polysaccharide biosynthetic process"/>
    <property type="evidence" value="ECO:0007669"/>
    <property type="project" value="InterPro"/>
</dbReference>
<comment type="catalytic activity">
    <reaction evidence="6">
        <text>UDP-alpha-D-glucose + 2 NAD(+) + H2O = UDP-alpha-D-glucuronate + 2 NADH + 3 H(+)</text>
        <dbReference type="Rhea" id="RHEA:23596"/>
        <dbReference type="ChEBI" id="CHEBI:15377"/>
        <dbReference type="ChEBI" id="CHEBI:15378"/>
        <dbReference type="ChEBI" id="CHEBI:57540"/>
        <dbReference type="ChEBI" id="CHEBI:57945"/>
        <dbReference type="ChEBI" id="CHEBI:58052"/>
        <dbReference type="ChEBI" id="CHEBI:58885"/>
        <dbReference type="EC" id="1.1.1.22"/>
    </reaction>
</comment>
<evidence type="ECO:0000259" key="7">
    <source>
        <dbReference type="SMART" id="SM00984"/>
    </source>
</evidence>
<evidence type="ECO:0000256" key="2">
    <source>
        <dbReference type="ARBA" id="ARBA00006601"/>
    </source>
</evidence>
<dbReference type="InterPro" id="IPR014027">
    <property type="entry name" value="UDP-Glc/GDP-Man_DH_C"/>
</dbReference>
<dbReference type="InterPro" id="IPR036291">
    <property type="entry name" value="NAD(P)-bd_dom_sf"/>
</dbReference>
<dbReference type="Pfam" id="PF00984">
    <property type="entry name" value="UDPG_MGDP_dh"/>
    <property type="match status" value="1"/>
</dbReference>
<dbReference type="NCBIfam" id="TIGR03026">
    <property type="entry name" value="NDP-sugDHase"/>
    <property type="match status" value="1"/>
</dbReference>
<dbReference type="InterPro" id="IPR028357">
    <property type="entry name" value="UDPglc_DH_bac"/>
</dbReference>
<dbReference type="InterPro" id="IPR008927">
    <property type="entry name" value="6-PGluconate_DH-like_C_sf"/>
</dbReference>
<dbReference type="SUPFAM" id="SSF51735">
    <property type="entry name" value="NAD(P)-binding Rossmann-fold domains"/>
    <property type="match status" value="1"/>
</dbReference>
<sequence>MRICVIGSGYVGLVTAAVFSDMGSDVVCADIDEGKIASLNSRIMPIYEPGLEEMVKRNMDEGRIVFTTDVAASIKKSEIIFICVGTPSQSNGETDLSYVKSAAKMIGENLNGYTIIVNKSTVPVGTGDIVRRVVISTGRSEEEFDVVSNPEFLREGSAIGDALNPDRIVVGAPSKKVAKKLKELYAALGAPVLVTDVPSAELIKYASNAFLATKISFINAIADICEKVGANVIDVAEGMGRDKRIGRDFLNAGLGFGGSCFPKDVTSLIHTSSILGAEFKILKNVVSTNENRIPHFVDRIVERFPDMGACSFGALGLAFKPDTDDMREAKSVEIINLLLERGAKVKVFDPVAMNNAKKILTNVEFCENPYEVANGADALILITEWREFRTLDMERIKSVMKTPVIFDGRNMYDPRAKAKIGFEYYGIGRGKGMEKE</sequence>